<evidence type="ECO:0008006" key="13">
    <source>
        <dbReference type="Google" id="ProtNLM"/>
    </source>
</evidence>
<dbReference type="PANTHER" id="PTHR25465">
    <property type="entry name" value="B-BOX DOMAIN CONTAINING"/>
    <property type="match status" value="1"/>
</dbReference>
<feature type="region of interest" description="Disordered" evidence="7">
    <location>
        <begin position="336"/>
        <end position="408"/>
    </location>
</feature>
<organism evidence="11 12">
    <name type="scientific">Conger conger</name>
    <name type="common">Conger eel</name>
    <name type="synonym">Muraena conger</name>
    <dbReference type="NCBI Taxonomy" id="82655"/>
    <lineage>
        <taxon>Eukaryota</taxon>
        <taxon>Metazoa</taxon>
        <taxon>Chordata</taxon>
        <taxon>Craniata</taxon>
        <taxon>Vertebrata</taxon>
        <taxon>Euteleostomi</taxon>
        <taxon>Actinopterygii</taxon>
        <taxon>Neopterygii</taxon>
        <taxon>Teleostei</taxon>
        <taxon>Anguilliformes</taxon>
        <taxon>Congridae</taxon>
        <taxon>Conger</taxon>
    </lineage>
</organism>
<keyword evidence="5" id="KW-0391">Immunity</keyword>
<dbReference type="InterPro" id="IPR000315">
    <property type="entry name" value="Znf_B-box"/>
</dbReference>
<dbReference type="PROSITE" id="PS50089">
    <property type="entry name" value="ZF_RING_2"/>
    <property type="match status" value="1"/>
</dbReference>
<keyword evidence="3 6" id="KW-0863">Zinc-finger</keyword>
<sequence>MASGAFPGEEFACSVCLEVLRDPATLPCGHTYCLPCIQRHWDQGEAKQEYSCPQCRKTFTPRPVLARSTLLVEAMEQLKLRCGAEGAPPSVSSAPPSLPFPSAPPDGAGLYPQLPAAGRLCPDHQQALELFCPEDREFVCAVCRDHNHRTHRVVPAEVARAERQGDLDLMQVDTQRRIQEREQSLQLLLQSARTHKGAVQALQREAGELFAELARSVELAGSQVQELLGAHEMAEGSRTEGQIHRLEQDLGQLRGRAEELRRLAQMRDHCCFLKNFLTLDTPVPGGEGEVAWADAEAVRFGVRMALRELRDQHHELSKASLARIFRTVNDASAMAQTATTEASPLPLPCKLGDESNPKPTVNVMAAGNTAHLNPAGGTSNQNPASGTSNQNPTNGTANQSPPTQYPEPKTRDELLKFRFEPTLDPDTAHRHLRLSDGDRKATLRAEAQPYPEHAGRFLFWRQVLCREALGGSPYYWEVEWTGTKVTLGVAHGSMGRKGNDGGSRLGHNERSWGLYWSGAAFSLWHGGRETPLAGPKARRVGVYLDQQAGVLAFYRVSRSQAELLHRVRADFSGPVYPGFRFWSGVGSSVTLCQLD</sequence>
<gene>
    <name evidence="11" type="ORF">COCON_G00186980</name>
</gene>
<dbReference type="SUPFAM" id="SSF57850">
    <property type="entry name" value="RING/U-box"/>
    <property type="match status" value="1"/>
</dbReference>
<feature type="compositionally biased region" description="Polar residues" evidence="7">
    <location>
        <begin position="376"/>
        <end position="402"/>
    </location>
</feature>
<dbReference type="InterPro" id="IPR006574">
    <property type="entry name" value="PRY"/>
</dbReference>
<evidence type="ECO:0000259" key="10">
    <source>
        <dbReference type="PROSITE" id="PS50188"/>
    </source>
</evidence>
<dbReference type="PROSITE" id="PS00518">
    <property type="entry name" value="ZF_RING_1"/>
    <property type="match status" value="1"/>
</dbReference>
<dbReference type="GO" id="GO:0005737">
    <property type="term" value="C:cytoplasm"/>
    <property type="evidence" value="ECO:0007669"/>
    <property type="project" value="UniProtKB-ARBA"/>
</dbReference>
<accession>A0A9Q1HQ02</accession>
<evidence type="ECO:0000256" key="1">
    <source>
        <dbReference type="ARBA" id="ARBA00022588"/>
    </source>
</evidence>
<dbReference type="SMART" id="SM00589">
    <property type="entry name" value="PRY"/>
    <property type="match status" value="1"/>
</dbReference>
<evidence type="ECO:0000313" key="11">
    <source>
        <dbReference type="EMBL" id="KAJ8256546.1"/>
    </source>
</evidence>
<dbReference type="Pfam" id="PF00622">
    <property type="entry name" value="SPRY"/>
    <property type="match status" value="1"/>
</dbReference>
<keyword evidence="12" id="KW-1185">Reference proteome</keyword>
<feature type="domain" description="B30.2/SPRY" evidence="10">
    <location>
        <begin position="401"/>
        <end position="595"/>
    </location>
</feature>
<dbReference type="InterPro" id="IPR058030">
    <property type="entry name" value="TRIM8/14/16/25/29/45/65_CC"/>
</dbReference>
<dbReference type="CDD" id="cd16040">
    <property type="entry name" value="SPRY_PRY_SNTX"/>
    <property type="match status" value="1"/>
</dbReference>
<dbReference type="PROSITE" id="PS50188">
    <property type="entry name" value="B302_SPRY"/>
    <property type="match status" value="1"/>
</dbReference>
<dbReference type="SUPFAM" id="SSF57845">
    <property type="entry name" value="B-box zinc-binding domain"/>
    <property type="match status" value="1"/>
</dbReference>
<evidence type="ECO:0000256" key="6">
    <source>
        <dbReference type="PROSITE-ProRule" id="PRU00024"/>
    </source>
</evidence>
<keyword evidence="4" id="KW-0862">Zinc</keyword>
<feature type="domain" description="B box-type" evidence="9">
    <location>
        <begin position="116"/>
        <end position="156"/>
    </location>
</feature>
<dbReference type="AlphaFoldDB" id="A0A9Q1HQ02"/>
<dbReference type="SMART" id="SM00449">
    <property type="entry name" value="SPRY"/>
    <property type="match status" value="1"/>
</dbReference>
<evidence type="ECO:0000256" key="4">
    <source>
        <dbReference type="ARBA" id="ARBA00022833"/>
    </source>
</evidence>
<dbReference type="OrthoDB" id="6270329at2759"/>
<dbReference type="InterPro" id="IPR001841">
    <property type="entry name" value="Znf_RING"/>
</dbReference>
<dbReference type="InterPro" id="IPR017907">
    <property type="entry name" value="Znf_RING_CS"/>
</dbReference>
<protein>
    <recommendedName>
        <fullName evidence="13">Tripartite motif-containing protein 16-like</fullName>
    </recommendedName>
</protein>
<dbReference type="Proteomes" id="UP001152803">
    <property type="component" value="Unassembled WGS sequence"/>
</dbReference>
<evidence type="ECO:0000256" key="7">
    <source>
        <dbReference type="SAM" id="MobiDB-lite"/>
    </source>
</evidence>
<evidence type="ECO:0000256" key="5">
    <source>
        <dbReference type="ARBA" id="ARBA00022859"/>
    </source>
</evidence>
<name>A0A9Q1HQ02_CONCO</name>
<dbReference type="PRINTS" id="PR01407">
    <property type="entry name" value="BUTYPHLNCDUF"/>
</dbReference>
<comment type="caution">
    <text evidence="11">The sequence shown here is derived from an EMBL/GenBank/DDBJ whole genome shotgun (WGS) entry which is preliminary data.</text>
</comment>
<dbReference type="InterPro" id="IPR043136">
    <property type="entry name" value="B30.2/SPRY_sf"/>
</dbReference>
<dbReference type="Gene3D" id="3.30.40.10">
    <property type="entry name" value="Zinc/RING finger domain, C3HC4 (zinc finger)"/>
    <property type="match status" value="1"/>
</dbReference>
<dbReference type="InterPro" id="IPR013083">
    <property type="entry name" value="Znf_RING/FYVE/PHD"/>
</dbReference>
<feature type="domain" description="RING-type" evidence="8">
    <location>
        <begin position="13"/>
        <end position="56"/>
    </location>
</feature>
<dbReference type="GO" id="GO:0045087">
    <property type="term" value="P:innate immune response"/>
    <property type="evidence" value="ECO:0007669"/>
    <property type="project" value="UniProtKB-KW"/>
</dbReference>
<dbReference type="CDD" id="cd19769">
    <property type="entry name" value="Bbox2_TRIM16-like"/>
    <property type="match status" value="1"/>
</dbReference>
<dbReference type="Pfam" id="PF00643">
    <property type="entry name" value="zf-B_box"/>
    <property type="match status" value="1"/>
</dbReference>
<dbReference type="EMBL" id="JAFJMO010000014">
    <property type="protein sequence ID" value="KAJ8256546.1"/>
    <property type="molecule type" value="Genomic_DNA"/>
</dbReference>
<evidence type="ECO:0000259" key="8">
    <source>
        <dbReference type="PROSITE" id="PS50089"/>
    </source>
</evidence>
<reference evidence="11" key="1">
    <citation type="journal article" date="2023" name="Science">
        <title>Genome structures resolve the early diversification of teleost fishes.</title>
        <authorList>
            <person name="Parey E."/>
            <person name="Louis A."/>
            <person name="Montfort J."/>
            <person name="Bouchez O."/>
            <person name="Roques C."/>
            <person name="Iampietro C."/>
            <person name="Lluch J."/>
            <person name="Castinel A."/>
            <person name="Donnadieu C."/>
            <person name="Desvignes T."/>
            <person name="Floi Bucao C."/>
            <person name="Jouanno E."/>
            <person name="Wen M."/>
            <person name="Mejri S."/>
            <person name="Dirks R."/>
            <person name="Jansen H."/>
            <person name="Henkel C."/>
            <person name="Chen W.J."/>
            <person name="Zahm M."/>
            <person name="Cabau C."/>
            <person name="Klopp C."/>
            <person name="Thompson A.W."/>
            <person name="Robinson-Rechavi M."/>
            <person name="Braasch I."/>
            <person name="Lecointre G."/>
            <person name="Bobe J."/>
            <person name="Postlethwait J.H."/>
            <person name="Berthelot C."/>
            <person name="Roest Crollius H."/>
            <person name="Guiguen Y."/>
        </authorList>
    </citation>
    <scope>NUCLEOTIDE SEQUENCE</scope>
    <source>
        <strain evidence="11">Concon-B</strain>
    </source>
</reference>
<dbReference type="SMART" id="SM00336">
    <property type="entry name" value="BBOX"/>
    <property type="match status" value="1"/>
</dbReference>
<dbReference type="InterPro" id="IPR003879">
    <property type="entry name" value="Butyrophylin_SPRY"/>
</dbReference>
<dbReference type="InterPro" id="IPR051051">
    <property type="entry name" value="E3_ubiq-ligase_TRIM/RNF"/>
</dbReference>
<dbReference type="Pfam" id="PF15227">
    <property type="entry name" value="zf-C3HC4_4"/>
    <property type="match status" value="1"/>
</dbReference>
<proteinExistence type="predicted"/>
<dbReference type="InterPro" id="IPR013320">
    <property type="entry name" value="ConA-like_dom_sf"/>
</dbReference>
<dbReference type="InterPro" id="IPR001870">
    <property type="entry name" value="B30.2/SPRY"/>
</dbReference>
<evidence type="ECO:0000256" key="2">
    <source>
        <dbReference type="ARBA" id="ARBA00022723"/>
    </source>
</evidence>
<dbReference type="InterPro" id="IPR003877">
    <property type="entry name" value="SPRY_dom"/>
</dbReference>
<dbReference type="SMART" id="SM00184">
    <property type="entry name" value="RING"/>
    <property type="match status" value="1"/>
</dbReference>
<dbReference type="SUPFAM" id="SSF49899">
    <property type="entry name" value="Concanavalin A-like lectins/glucanases"/>
    <property type="match status" value="1"/>
</dbReference>
<evidence type="ECO:0000259" key="9">
    <source>
        <dbReference type="PROSITE" id="PS50119"/>
    </source>
</evidence>
<dbReference type="Pfam" id="PF25600">
    <property type="entry name" value="TRIM_CC"/>
    <property type="match status" value="1"/>
</dbReference>
<dbReference type="Pfam" id="PF13765">
    <property type="entry name" value="PRY"/>
    <property type="match status" value="1"/>
</dbReference>
<dbReference type="PANTHER" id="PTHR25465:SF14">
    <property type="entry name" value="E3 UBIQUITIN-PROTEIN LIGASE TRIM65"/>
    <property type="match status" value="1"/>
</dbReference>
<dbReference type="PROSITE" id="PS50119">
    <property type="entry name" value="ZF_BBOX"/>
    <property type="match status" value="1"/>
</dbReference>
<evidence type="ECO:0000256" key="3">
    <source>
        <dbReference type="ARBA" id="ARBA00022771"/>
    </source>
</evidence>
<evidence type="ECO:0000313" key="12">
    <source>
        <dbReference type="Proteomes" id="UP001152803"/>
    </source>
</evidence>
<keyword evidence="2" id="KW-0479">Metal-binding</keyword>
<keyword evidence="1" id="KW-0399">Innate immunity</keyword>
<dbReference type="Gene3D" id="3.30.160.60">
    <property type="entry name" value="Classic Zinc Finger"/>
    <property type="match status" value="1"/>
</dbReference>
<dbReference type="Gene3D" id="2.60.120.920">
    <property type="match status" value="1"/>
</dbReference>
<dbReference type="GO" id="GO:0008270">
    <property type="term" value="F:zinc ion binding"/>
    <property type="evidence" value="ECO:0007669"/>
    <property type="project" value="UniProtKB-KW"/>
</dbReference>